<comment type="caution">
    <text evidence="4">The sequence shown here is derived from an EMBL/GenBank/DDBJ whole genome shotgun (WGS) entry which is preliminary data.</text>
</comment>
<accession>H7EKC7</accession>
<dbReference type="SUPFAM" id="SSF103486">
    <property type="entry name" value="V-type ATP synthase subunit C"/>
    <property type="match status" value="1"/>
</dbReference>
<dbReference type="AlphaFoldDB" id="H7EKC7"/>
<dbReference type="InterPro" id="IPR044911">
    <property type="entry name" value="V-type_ATPase_csu/dsu_dom_3"/>
</dbReference>
<evidence type="ECO:0000256" key="3">
    <source>
        <dbReference type="ARBA" id="ARBA00023065"/>
    </source>
</evidence>
<reference evidence="4 5" key="1">
    <citation type="submission" date="2011-09" db="EMBL/GenBank/DDBJ databases">
        <title>The draft genome of Treponema saccharophilum DSM 2985.</title>
        <authorList>
            <consortium name="US DOE Joint Genome Institute (JGI-PGF)"/>
            <person name="Lucas S."/>
            <person name="Copeland A."/>
            <person name="Lapidus A."/>
            <person name="Glavina del Rio T."/>
            <person name="Dalin E."/>
            <person name="Tice H."/>
            <person name="Bruce D."/>
            <person name="Goodwin L."/>
            <person name="Pitluck S."/>
            <person name="Peters L."/>
            <person name="Kyrpides N."/>
            <person name="Mavromatis K."/>
            <person name="Ivanova N."/>
            <person name="Markowitz V."/>
            <person name="Cheng J.-F."/>
            <person name="Hugenholtz P."/>
            <person name="Woyke T."/>
            <person name="Wu D."/>
            <person name="Gronow S."/>
            <person name="Wellnitz S."/>
            <person name="Brambilla E."/>
            <person name="Klenk H.-P."/>
            <person name="Eisen J.A."/>
        </authorList>
    </citation>
    <scope>NUCLEOTIDE SEQUENCE [LARGE SCALE GENOMIC DNA]</scope>
    <source>
        <strain evidence="4 5">DSM 2985</strain>
    </source>
</reference>
<dbReference type="InterPro" id="IPR036079">
    <property type="entry name" value="ATPase_csu/dsu_sf"/>
</dbReference>
<dbReference type="Proteomes" id="UP000003571">
    <property type="component" value="Unassembled WGS sequence"/>
</dbReference>
<evidence type="ECO:0000313" key="5">
    <source>
        <dbReference type="Proteomes" id="UP000003571"/>
    </source>
</evidence>
<dbReference type="OrthoDB" id="363307at2"/>
<keyword evidence="5" id="KW-1185">Reference proteome</keyword>
<evidence type="ECO:0000256" key="2">
    <source>
        <dbReference type="ARBA" id="ARBA00022448"/>
    </source>
</evidence>
<keyword evidence="2" id="KW-0813">Transport</keyword>
<dbReference type="Gene3D" id="1.10.132.50">
    <property type="entry name" value="ATP synthase (C/AC39) subunit, domain 3"/>
    <property type="match status" value="1"/>
</dbReference>
<evidence type="ECO:0008006" key="6">
    <source>
        <dbReference type="Google" id="ProtNLM"/>
    </source>
</evidence>
<comment type="similarity">
    <text evidence="1">Belongs to the V-ATPase V0D/AC39 subunit family.</text>
</comment>
<organism evidence="4 5">
    <name type="scientific">Treponema saccharophilum DSM 2985</name>
    <dbReference type="NCBI Taxonomy" id="907348"/>
    <lineage>
        <taxon>Bacteria</taxon>
        <taxon>Pseudomonadati</taxon>
        <taxon>Spirochaetota</taxon>
        <taxon>Spirochaetia</taxon>
        <taxon>Spirochaetales</taxon>
        <taxon>Treponemataceae</taxon>
        <taxon>Treponema</taxon>
    </lineage>
</organism>
<evidence type="ECO:0000256" key="1">
    <source>
        <dbReference type="ARBA" id="ARBA00006709"/>
    </source>
</evidence>
<dbReference type="RefSeq" id="WP_002704003.1">
    <property type="nucleotide sequence ID" value="NZ_AGRW01000044.1"/>
</dbReference>
<evidence type="ECO:0000313" key="4">
    <source>
        <dbReference type="EMBL" id="EIC02014.1"/>
    </source>
</evidence>
<gene>
    <name evidence="4" type="ORF">TresaDRAFT_1767</name>
</gene>
<dbReference type="EMBL" id="AGRW01000044">
    <property type="protein sequence ID" value="EIC02014.1"/>
    <property type="molecule type" value="Genomic_DNA"/>
</dbReference>
<dbReference type="STRING" id="907348.TresaDRAFT_1767"/>
<sequence length="341" mass="38642">MDNSAASAYVYAKAGGILARSFVGQNASRLFSVKSLRDLHSLLFSGEVPSVPEMMLSKIIEEKAEEQFISQFVSLIENYSHPAEILVALLRFYDYDNLKEIGAALCFGESVRPHITDIGSFSMLNYDAWPNLKAITENSPVSWYSEAPKISEQQSADSRLDGQYIRSLWSTVEKIPESESGVAKLIRADISARNILWVLRLKVYYKMAPEEIREKLAFADDSARRGDVLAGEALSIIDKDVGSFDDWKDWKYRRHLNPHEDGTVWEIDPTWVEKSFRRELGAMAMRSFHKEPMSVLSMVAWFKIKQNELDNIRTVAEGLRLNIEEEQMLDVAGMAGGKKSK</sequence>
<dbReference type="Pfam" id="PF01992">
    <property type="entry name" value="vATP-synt_AC39"/>
    <property type="match status" value="1"/>
</dbReference>
<dbReference type="GO" id="GO:0046961">
    <property type="term" value="F:proton-transporting ATPase activity, rotational mechanism"/>
    <property type="evidence" value="ECO:0007669"/>
    <property type="project" value="InterPro"/>
</dbReference>
<dbReference type="InterPro" id="IPR002843">
    <property type="entry name" value="ATPase_V0-cplx_csu/dsu"/>
</dbReference>
<dbReference type="InterPro" id="IPR035067">
    <property type="entry name" value="V-type_ATPase_csu/dsu"/>
</dbReference>
<dbReference type="PATRIC" id="fig|907348.3.peg.1341"/>
<name>H7EKC7_9SPIR</name>
<dbReference type="Gene3D" id="1.20.1690.10">
    <property type="entry name" value="V-type ATP synthase subunit C domain"/>
    <property type="match status" value="2"/>
</dbReference>
<dbReference type="eggNOG" id="COG1527">
    <property type="taxonomic scope" value="Bacteria"/>
</dbReference>
<proteinExistence type="inferred from homology"/>
<keyword evidence="3" id="KW-0406">Ion transport</keyword>
<protein>
    <recommendedName>
        <fullName evidence="6">H+transporting two-sector ATPase C (AC39) subunit</fullName>
    </recommendedName>
</protein>